<feature type="region of interest" description="Disordered" evidence="1">
    <location>
        <begin position="32"/>
        <end position="51"/>
    </location>
</feature>
<feature type="signal peptide" evidence="2">
    <location>
        <begin position="1"/>
        <end position="29"/>
    </location>
</feature>
<evidence type="ECO:0000259" key="3">
    <source>
        <dbReference type="Pfam" id="PF03713"/>
    </source>
</evidence>
<evidence type="ECO:0000313" key="5">
    <source>
        <dbReference type="Proteomes" id="UP000630887"/>
    </source>
</evidence>
<dbReference type="PANTHER" id="PTHR36933:SF1">
    <property type="entry name" value="SLL0788 PROTEIN"/>
    <property type="match status" value="1"/>
</dbReference>
<accession>A0A8J3L2S5</accession>
<dbReference type="PANTHER" id="PTHR36933">
    <property type="entry name" value="SLL0788 PROTEIN"/>
    <property type="match status" value="1"/>
</dbReference>
<gene>
    <name evidence="4" type="ORF">Cco03nite_22950</name>
</gene>
<dbReference type="Pfam" id="PF03713">
    <property type="entry name" value="DUF305"/>
    <property type="match status" value="1"/>
</dbReference>
<evidence type="ECO:0000313" key="4">
    <source>
        <dbReference type="EMBL" id="GIG05595.1"/>
    </source>
</evidence>
<evidence type="ECO:0000256" key="2">
    <source>
        <dbReference type="SAM" id="SignalP"/>
    </source>
</evidence>
<dbReference type="EMBL" id="BONI01000016">
    <property type="protein sequence ID" value="GIG05595.1"/>
    <property type="molecule type" value="Genomic_DNA"/>
</dbReference>
<dbReference type="InterPro" id="IPR005183">
    <property type="entry name" value="DUF305_CopM-like"/>
</dbReference>
<keyword evidence="2" id="KW-0732">Signal</keyword>
<proteinExistence type="predicted"/>
<feature type="chain" id="PRO_5039126591" evidence="2">
    <location>
        <begin position="30"/>
        <end position="219"/>
    </location>
</feature>
<name>A0A8J3L2S5_9ACTN</name>
<dbReference type="Gene3D" id="1.20.1260.10">
    <property type="match status" value="1"/>
</dbReference>
<feature type="domain" description="DUF305" evidence="3">
    <location>
        <begin position="58"/>
        <end position="211"/>
    </location>
</feature>
<reference evidence="4 5" key="1">
    <citation type="submission" date="2021-01" db="EMBL/GenBank/DDBJ databases">
        <title>Whole genome shotgun sequence of Catellatospora coxensis NBRC 107359.</title>
        <authorList>
            <person name="Komaki H."/>
            <person name="Tamura T."/>
        </authorList>
    </citation>
    <scope>NUCLEOTIDE SEQUENCE [LARGE SCALE GENOMIC DNA]</scope>
    <source>
        <strain evidence="4 5">NBRC 107359</strain>
    </source>
</reference>
<dbReference type="AlphaFoldDB" id="A0A8J3L2S5"/>
<dbReference type="Proteomes" id="UP000630887">
    <property type="component" value="Unassembled WGS sequence"/>
</dbReference>
<evidence type="ECO:0000256" key="1">
    <source>
        <dbReference type="SAM" id="MobiDB-lite"/>
    </source>
</evidence>
<dbReference type="PROSITE" id="PS51257">
    <property type="entry name" value="PROKAR_LIPOPROTEIN"/>
    <property type="match status" value="1"/>
</dbReference>
<dbReference type="InterPro" id="IPR012347">
    <property type="entry name" value="Ferritin-like"/>
</dbReference>
<organism evidence="4 5">
    <name type="scientific">Catellatospora coxensis</name>
    <dbReference type="NCBI Taxonomy" id="310354"/>
    <lineage>
        <taxon>Bacteria</taxon>
        <taxon>Bacillati</taxon>
        <taxon>Actinomycetota</taxon>
        <taxon>Actinomycetes</taxon>
        <taxon>Micromonosporales</taxon>
        <taxon>Micromonosporaceae</taxon>
        <taxon>Catellatospora</taxon>
    </lineage>
</organism>
<keyword evidence="4" id="KW-0449">Lipoprotein</keyword>
<comment type="caution">
    <text evidence="4">The sequence shown here is derived from an EMBL/GenBank/DDBJ whole genome shotgun (WGS) entry which is preliminary data.</text>
</comment>
<sequence length="219" mass="23267">MARPREADMAHAVRTAALTAVLIAAGASAGCAGTQTAQPPQVPAVAQPSPTQQFNDTDVQFLQQMIPHHQQALMMAAMAAQKAAGADVKQLAAAIEQEQQPEIDQMSTWLKQWGKPVPSMGPGMAMPSMSPPMGHGMMPSMGPMPDMGQMQNMTGEQFDQMFLQLMIAHHEGAVAMAKAEIAGGANPAVKQLAEKIQSSQNAQIEQMRQMLAATPTPTR</sequence>
<keyword evidence="5" id="KW-1185">Reference proteome</keyword>
<protein>
    <submittedName>
        <fullName evidence="4">Lipoprotein</fullName>
    </submittedName>
</protein>